<dbReference type="InterPro" id="IPR050272">
    <property type="entry name" value="Isochorismatase-like_hydrls"/>
</dbReference>
<proteinExistence type="predicted"/>
<dbReference type="KEGG" id="bsol:FSW04_22045"/>
<keyword evidence="4" id="KW-1185">Reference proteome</keyword>
<feature type="domain" description="Isochorismatase-like" evidence="2">
    <location>
        <begin position="66"/>
        <end position="218"/>
    </location>
</feature>
<dbReference type="Proteomes" id="UP000321805">
    <property type="component" value="Chromosome"/>
</dbReference>
<evidence type="ECO:0000259" key="2">
    <source>
        <dbReference type="Pfam" id="PF00857"/>
    </source>
</evidence>
<accession>A0A5B8U9X4</accession>
<dbReference type="PANTHER" id="PTHR43540">
    <property type="entry name" value="PEROXYUREIDOACRYLATE/UREIDOACRYLATE AMIDOHYDROLASE-RELATED"/>
    <property type="match status" value="1"/>
</dbReference>
<protein>
    <submittedName>
        <fullName evidence="3">Cysteine hydrolase</fullName>
    </submittedName>
</protein>
<dbReference type="Pfam" id="PF00857">
    <property type="entry name" value="Isochorismatase"/>
    <property type="match status" value="1"/>
</dbReference>
<dbReference type="RefSeq" id="WP_146922348.1">
    <property type="nucleotide sequence ID" value="NZ_CP042430.1"/>
</dbReference>
<gene>
    <name evidence="3" type="ORF">FSW04_22045</name>
</gene>
<dbReference type="AlphaFoldDB" id="A0A5B8U9X4"/>
<dbReference type="CDD" id="cd00431">
    <property type="entry name" value="cysteine_hydrolases"/>
    <property type="match status" value="1"/>
</dbReference>
<dbReference type="InterPro" id="IPR036380">
    <property type="entry name" value="Isochorismatase-like_sf"/>
</dbReference>
<name>A0A5B8U9X4_9ACTN</name>
<dbReference type="SUPFAM" id="SSF52499">
    <property type="entry name" value="Isochorismatase-like hydrolases"/>
    <property type="match status" value="1"/>
</dbReference>
<dbReference type="PANTHER" id="PTHR43540:SF1">
    <property type="entry name" value="ISOCHORISMATASE HYDROLASE"/>
    <property type="match status" value="1"/>
</dbReference>
<organism evidence="3 4">
    <name type="scientific">Baekduia soli</name>
    <dbReference type="NCBI Taxonomy" id="496014"/>
    <lineage>
        <taxon>Bacteria</taxon>
        <taxon>Bacillati</taxon>
        <taxon>Actinomycetota</taxon>
        <taxon>Thermoleophilia</taxon>
        <taxon>Solirubrobacterales</taxon>
        <taxon>Baekduiaceae</taxon>
        <taxon>Baekduia</taxon>
    </lineage>
</organism>
<evidence type="ECO:0000256" key="1">
    <source>
        <dbReference type="ARBA" id="ARBA00022801"/>
    </source>
</evidence>
<dbReference type="Gene3D" id="3.40.50.850">
    <property type="entry name" value="Isochorismatase-like"/>
    <property type="match status" value="1"/>
</dbReference>
<dbReference type="EMBL" id="CP042430">
    <property type="protein sequence ID" value="QEC49983.1"/>
    <property type="molecule type" value="Genomic_DNA"/>
</dbReference>
<evidence type="ECO:0000313" key="3">
    <source>
        <dbReference type="EMBL" id="QEC49983.1"/>
    </source>
</evidence>
<keyword evidence="1 3" id="KW-0378">Hydrolase</keyword>
<dbReference type="InterPro" id="IPR000868">
    <property type="entry name" value="Isochorismatase-like_dom"/>
</dbReference>
<dbReference type="GO" id="GO:0016787">
    <property type="term" value="F:hydrolase activity"/>
    <property type="evidence" value="ECO:0007669"/>
    <property type="project" value="UniProtKB-KW"/>
</dbReference>
<reference evidence="3 4" key="1">
    <citation type="journal article" date="2018" name="J. Microbiol.">
        <title>Baekduia soli gen. nov., sp. nov., a novel bacterium isolated from the soil of Baekdu Mountain and proposal of a novel family name, Baekduiaceae fam. nov.</title>
        <authorList>
            <person name="An D.S."/>
            <person name="Siddiqi M.Z."/>
            <person name="Kim K.H."/>
            <person name="Yu H.S."/>
            <person name="Im W.T."/>
        </authorList>
    </citation>
    <scope>NUCLEOTIDE SEQUENCE [LARGE SCALE GENOMIC DNA]</scope>
    <source>
        <strain evidence="3 4">BR7-21</strain>
    </source>
</reference>
<dbReference type="OrthoDB" id="3174612at2"/>
<sequence length="232" mass="24947">MSLADDQTTIRSLVGRLPDPATDPATTALVVIDLQLLDADADGEHGIRARERGMWDELEAYFTRCAQVVVPAVARVADALRAAGGTIAWIRCEAQEPDASDTRRRFRAFDIIVPPGDPQAALLDGLPVAPEDLVLGKTTASPFWSTDLAEQLRARGIQTVLVAGVVTSGCVESTIRDACDLDFEVVLIEDGCADRRPEAHADAIRRLDGNFAIAWSAQETLARLSPTPMESA</sequence>
<evidence type="ECO:0000313" key="4">
    <source>
        <dbReference type="Proteomes" id="UP000321805"/>
    </source>
</evidence>